<keyword evidence="3" id="KW-1185">Reference proteome</keyword>
<feature type="region of interest" description="Disordered" evidence="1">
    <location>
        <begin position="518"/>
        <end position="604"/>
    </location>
</feature>
<feature type="compositionally biased region" description="Pro residues" evidence="1">
    <location>
        <begin position="189"/>
        <end position="206"/>
    </location>
</feature>
<evidence type="ECO:0000256" key="1">
    <source>
        <dbReference type="SAM" id="MobiDB-lite"/>
    </source>
</evidence>
<protein>
    <submittedName>
        <fullName evidence="2">Uncharacterized protein</fullName>
    </submittedName>
</protein>
<feature type="compositionally biased region" description="Basic residues" evidence="1">
    <location>
        <begin position="553"/>
        <end position="573"/>
    </location>
</feature>
<feature type="compositionally biased region" description="Low complexity" evidence="1">
    <location>
        <begin position="574"/>
        <end position="593"/>
    </location>
</feature>
<evidence type="ECO:0000313" key="2">
    <source>
        <dbReference type="EMBL" id="KDR70845.1"/>
    </source>
</evidence>
<dbReference type="AlphaFoldDB" id="A0A067SIT1"/>
<dbReference type="EMBL" id="KL142395">
    <property type="protein sequence ID" value="KDR70845.1"/>
    <property type="molecule type" value="Genomic_DNA"/>
</dbReference>
<feature type="compositionally biased region" description="Low complexity" evidence="1">
    <location>
        <begin position="209"/>
        <end position="220"/>
    </location>
</feature>
<feature type="region of interest" description="Disordered" evidence="1">
    <location>
        <begin position="176"/>
        <end position="240"/>
    </location>
</feature>
<proteinExistence type="predicted"/>
<evidence type="ECO:0000313" key="3">
    <source>
        <dbReference type="Proteomes" id="UP000027222"/>
    </source>
</evidence>
<sequence>MRRQQEHVQLEDALTLRSTLGSVEFAYTDNRAKHGHANGDAGPHVLLTGSRTPYSYYFAPRPQQTHRRAAVPSSPREARAHPARLKKRSTMTDDLRLRPPKEQILRPLTLVEESEVPQFLHRQLSKSASSSSTASASTTSVLLPNLNGNSIWLNRKTQPALKPTSPKIDLEIMRHSSASGSSSATLIQPPTPSLLPPRPPTPPPGAERPLSPSPSTSTSLHYHDKVSMNPKRPRPRPVSVATSMSMYSQMSCPHSLQRPARSIRPEELKDWPNVGDDGLDQQSIQTLATAGKGTVERRQAPLTIVNQRSITSVNTASTQRVESPKPKASRGQRQRPRQHASIRSVSGSDTSTLPGWAEHITEVQEEMRSFLDMSTDESHSSQWWSSTPATPTTLVHSPPPTATSQRQGFGRCDDDKDSGILPRSHRSNSPSPAPTLAYIVIEREERPQQQEPPPPSATLASTPKTHSKRKTEVAYKPGYPRPSFSTSISKGTFDSNGICTDYDYSFAVDVLVYSNSPAAHPASPGRSSSPPVAGTSADSMQMRTEEVGSIQRRSSKRSSTKSSKRKMRLRRKWTLGSPGSGTSRTRSNTKKSGINTGNFRSDGKEKKSLFFQVANFFGRV</sequence>
<reference evidence="3" key="1">
    <citation type="journal article" date="2014" name="Proc. Natl. Acad. Sci. U.S.A.">
        <title>Extensive sampling of basidiomycete genomes demonstrates inadequacy of the white-rot/brown-rot paradigm for wood decay fungi.</title>
        <authorList>
            <person name="Riley R."/>
            <person name="Salamov A.A."/>
            <person name="Brown D.W."/>
            <person name="Nagy L.G."/>
            <person name="Floudas D."/>
            <person name="Held B.W."/>
            <person name="Levasseur A."/>
            <person name="Lombard V."/>
            <person name="Morin E."/>
            <person name="Otillar R."/>
            <person name="Lindquist E.A."/>
            <person name="Sun H."/>
            <person name="LaButti K.M."/>
            <person name="Schmutz J."/>
            <person name="Jabbour D."/>
            <person name="Luo H."/>
            <person name="Baker S.E."/>
            <person name="Pisabarro A.G."/>
            <person name="Walton J.D."/>
            <person name="Blanchette R.A."/>
            <person name="Henrissat B."/>
            <person name="Martin F."/>
            <person name="Cullen D."/>
            <person name="Hibbett D.S."/>
            <person name="Grigoriev I.V."/>
        </authorList>
    </citation>
    <scope>NUCLEOTIDE SEQUENCE [LARGE SCALE GENOMIC DNA]</scope>
    <source>
        <strain evidence="3">CBS 339.88</strain>
    </source>
</reference>
<feature type="region of interest" description="Disordered" evidence="1">
    <location>
        <begin position="307"/>
        <end position="355"/>
    </location>
</feature>
<feature type="region of interest" description="Disordered" evidence="1">
    <location>
        <begin position="372"/>
        <end position="490"/>
    </location>
</feature>
<gene>
    <name evidence="2" type="ORF">GALMADRAFT_810874</name>
</gene>
<dbReference type="HOGENOM" id="CLU_440781_0_0_1"/>
<feature type="compositionally biased region" description="Polar residues" evidence="1">
    <location>
        <begin position="307"/>
        <end position="321"/>
    </location>
</feature>
<feature type="compositionally biased region" description="Polar residues" evidence="1">
    <location>
        <begin position="525"/>
        <end position="542"/>
    </location>
</feature>
<organism evidence="2 3">
    <name type="scientific">Galerina marginata (strain CBS 339.88)</name>
    <dbReference type="NCBI Taxonomy" id="685588"/>
    <lineage>
        <taxon>Eukaryota</taxon>
        <taxon>Fungi</taxon>
        <taxon>Dikarya</taxon>
        <taxon>Basidiomycota</taxon>
        <taxon>Agaricomycotina</taxon>
        <taxon>Agaricomycetes</taxon>
        <taxon>Agaricomycetidae</taxon>
        <taxon>Agaricales</taxon>
        <taxon>Agaricineae</taxon>
        <taxon>Strophariaceae</taxon>
        <taxon>Galerina</taxon>
    </lineage>
</organism>
<accession>A0A067SIT1</accession>
<feature type="compositionally biased region" description="Polar residues" evidence="1">
    <location>
        <begin position="380"/>
        <end position="395"/>
    </location>
</feature>
<dbReference type="Proteomes" id="UP000027222">
    <property type="component" value="Unassembled WGS sequence"/>
</dbReference>
<feature type="region of interest" description="Disordered" evidence="1">
    <location>
        <begin position="62"/>
        <end position="84"/>
    </location>
</feature>
<feature type="compositionally biased region" description="Basic residues" evidence="1">
    <location>
        <begin position="327"/>
        <end position="340"/>
    </location>
</feature>
<name>A0A067SIT1_GALM3</name>
<feature type="compositionally biased region" description="Polar residues" evidence="1">
    <location>
        <begin position="341"/>
        <end position="353"/>
    </location>
</feature>
<dbReference type="OrthoDB" id="10587919at2759"/>